<dbReference type="Gene3D" id="1.10.10.1450">
    <property type="match status" value="1"/>
</dbReference>
<dbReference type="HOGENOM" id="CLU_049837_1_0_1"/>
<dbReference type="STRING" id="31234.E3NHK5"/>
<dbReference type="Proteomes" id="UP000008281">
    <property type="component" value="Unassembled WGS sequence"/>
</dbReference>
<dbReference type="Gene3D" id="1.10.10.10">
    <property type="entry name" value="Winged helix-like DNA-binding domain superfamily/Winged helix DNA-binding domain"/>
    <property type="match status" value="1"/>
</dbReference>
<dbReference type="InterPro" id="IPR041426">
    <property type="entry name" value="Mos1_HTH"/>
</dbReference>
<dbReference type="GO" id="GO:0003676">
    <property type="term" value="F:nucleic acid binding"/>
    <property type="evidence" value="ECO:0007669"/>
    <property type="project" value="InterPro"/>
</dbReference>
<dbReference type="Gene3D" id="3.30.420.10">
    <property type="entry name" value="Ribonuclease H-like superfamily/Ribonuclease H"/>
    <property type="match status" value="1"/>
</dbReference>
<dbReference type="OrthoDB" id="9970333at2759"/>
<dbReference type="AlphaFoldDB" id="E3NHK5"/>
<accession>E3NHK5</accession>
<dbReference type="InterPro" id="IPR052709">
    <property type="entry name" value="Transposase-MT_Hybrid"/>
</dbReference>
<feature type="domain" description="Mos1 transposase HTH" evidence="2">
    <location>
        <begin position="10"/>
        <end position="58"/>
    </location>
</feature>
<proteinExistence type="predicted"/>
<feature type="signal peptide" evidence="1">
    <location>
        <begin position="1"/>
        <end position="26"/>
    </location>
</feature>
<dbReference type="InterPro" id="IPR036397">
    <property type="entry name" value="RNaseH_sf"/>
</dbReference>
<dbReference type="Pfam" id="PF17906">
    <property type="entry name" value="HTH_48"/>
    <property type="match status" value="1"/>
</dbReference>
<dbReference type="OMA" id="ETNNTEC"/>
<dbReference type="PANTHER" id="PTHR46060">
    <property type="entry name" value="MARINER MOS1 TRANSPOSASE-LIKE PROTEIN"/>
    <property type="match status" value="1"/>
</dbReference>
<organism evidence="4">
    <name type="scientific">Caenorhabditis remanei</name>
    <name type="common">Caenorhabditis vulgaris</name>
    <dbReference type="NCBI Taxonomy" id="31234"/>
    <lineage>
        <taxon>Eukaryota</taxon>
        <taxon>Metazoa</taxon>
        <taxon>Ecdysozoa</taxon>
        <taxon>Nematoda</taxon>
        <taxon>Chromadorea</taxon>
        <taxon>Rhabditida</taxon>
        <taxon>Rhabditina</taxon>
        <taxon>Rhabditomorpha</taxon>
        <taxon>Rhabditoidea</taxon>
        <taxon>Rhabditidae</taxon>
        <taxon>Peloderinae</taxon>
        <taxon>Caenorhabditis</taxon>
    </lineage>
</organism>
<evidence type="ECO:0000256" key="1">
    <source>
        <dbReference type="SAM" id="SignalP"/>
    </source>
</evidence>
<dbReference type="InterPro" id="IPR036388">
    <property type="entry name" value="WH-like_DNA-bd_sf"/>
</dbReference>
<gene>
    <name evidence="3" type="ORF">CRE_22124</name>
</gene>
<sequence length="341" mass="39983">MPLPFVANRLHFRNVILFLFLSGLKISDIHKKMTAVYQDESPSFNTIKLWFERFEANDYELDDKPHSGRPPELDLEVLEGIVEADPYQTSREMAATLGVSQPTIIRGLKSIGKVKKLGRYVPHVLNQRDMDRRIEMSMFLLTFHRTHAWLDNIITGDEKWIHYSNNVRKAQWVDKDEHALDVAKPELHVKKVMLCIWWSVHGVEYWELLDEGKTITADVYTFQLDKFKKAVAKKRGDKAKVYFQHDNARPHVAKVTHAKLLSFGWTILPHPPYSPDLAPSDYWLFSRLQRHLNGKEFDKKADIKKELESFFNNLELEFYAEGIKKLPERWQKTIDADGQYF</sequence>
<reference evidence="3" key="1">
    <citation type="submission" date="2007-07" db="EMBL/GenBank/DDBJ databases">
        <title>PCAP assembly of the Caenorhabditis remanei genome.</title>
        <authorList>
            <consortium name="The Caenorhabditis remanei Sequencing Consortium"/>
            <person name="Wilson R.K."/>
        </authorList>
    </citation>
    <scope>NUCLEOTIDE SEQUENCE [LARGE SCALE GENOMIC DNA]</scope>
    <source>
        <strain evidence="3">PB4641</strain>
    </source>
</reference>
<dbReference type="PANTHER" id="PTHR46060:SF1">
    <property type="entry name" value="MARINER MOS1 TRANSPOSASE-LIKE PROTEIN"/>
    <property type="match status" value="1"/>
</dbReference>
<keyword evidence="1" id="KW-0732">Signal</keyword>
<dbReference type="eggNOG" id="ENOG502RYWI">
    <property type="taxonomic scope" value="Eukaryota"/>
</dbReference>
<dbReference type="InParanoid" id="E3NHK5"/>
<dbReference type="EMBL" id="DS268679">
    <property type="protein sequence ID" value="EFO98282.1"/>
    <property type="molecule type" value="Genomic_DNA"/>
</dbReference>
<protein>
    <recommendedName>
        <fullName evidence="2">Mos1 transposase HTH domain-containing protein</fullName>
    </recommendedName>
</protein>
<name>E3NHK5_CAERE</name>
<dbReference type="Pfam" id="PF01359">
    <property type="entry name" value="Transposase_1"/>
    <property type="match status" value="1"/>
</dbReference>
<evidence type="ECO:0000259" key="2">
    <source>
        <dbReference type="Pfam" id="PF17906"/>
    </source>
</evidence>
<keyword evidence="4" id="KW-1185">Reference proteome</keyword>
<evidence type="ECO:0000313" key="4">
    <source>
        <dbReference type="Proteomes" id="UP000008281"/>
    </source>
</evidence>
<evidence type="ECO:0000313" key="3">
    <source>
        <dbReference type="EMBL" id="EFO98282.1"/>
    </source>
</evidence>
<dbReference type="InterPro" id="IPR001888">
    <property type="entry name" value="Transposase_1"/>
</dbReference>
<feature type="chain" id="PRO_5003178712" description="Mos1 transposase HTH domain-containing protein" evidence="1">
    <location>
        <begin position="27"/>
        <end position="341"/>
    </location>
</feature>